<dbReference type="PANTHER" id="PTHR10782:SF4">
    <property type="entry name" value="TONALLI, ISOFORM E"/>
    <property type="match status" value="1"/>
</dbReference>
<dbReference type="PANTHER" id="PTHR10782">
    <property type="entry name" value="ZINC FINGER MIZ DOMAIN-CONTAINING PROTEIN"/>
    <property type="match status" value="1"/>
</dbReference>
<feature type="compositionally biased region" description="Polar residues" evidence="9">
    <location>
        <begin position="1"/>
        <end position="26"/>
    </location>
</feature>
<dbReference type="CDD" id="cd16650">
    <property type="entry name" value="SP-RING_PIAS-like"/>
    <property type="match status" value="1"/>
</dbReference>
<dbReference type="GO" id="GO:0061665">
    <property type="term" value="F:SUMO ligase activity"/>
    <property type="evidence" value="ECO:0007669"/>
    <property type="project" value="TreeGrafter"/>
</dbReference>
<dbReference type="InterPro" id="IPR004181">
    <property type="entry name" value="Znf_MIZ"/>
</dbReference>
<dbReference type="Pfam" id="PF14324">
    <property type="entry name" value="PINIT"/>
    <property type="match status" value="1"/>
</dbReference>
<keyword evidence="6" id="KW-0833">Ubl conjugation pathway</keyword>
<keyword evidence="5 8" id="KW-0863">Zinc-finger</keyword>
<feature type="region of interest" description="Disordered" evidence="9">
    <location>
        <begin position="487"/>
        <end position="519"/>
    </location>
</feature>
<evidence type="ECO:0000259" key="10">
    <source>
        <dbReference type="PROSITE" id="PS51044"/>
    </source>
</evidence>
<dbReference type="PROSITE" id="PS51044">
    <property type="entry name" value="ZF_SP_RING"/>
    <property type="match status" value="1"/>
</dbReference>
<protein>
    <submittedName>
        <fullName evidence="12">SP-RING-type domain-containing protein</fullName>
    </submittedName>
</protein>
<feature type="region of interest" description="Disordered" evidence="9">
    <location>
        <begin position="1"/>
        <end position="33"/>
    </location>
</feature>
<evidence type="ECO:0000256" key="6">
    <source>
        <dbReference type="ARBA" id="ARBA00022786"/>
    </source>
</evidence>
<keyword evidence="4" id="KW-0479">Metal-binding</keyword>
<evidence type="ECO:0000256" key="8">
    <source>
        <dbReference type="PROSITE-ProRule" id="PRU00452"/>
    </source>
</evidence>
<comment type="pathway">
    <text evidence="1">Protein modification; protein sumoylation.</text>
</comment>
<dbReference type="InterPro" id="IPR023321">
    <property type="entry name" value="PINIT"/>
</dbReference>
<feature type="domain" description="SP-RING-type" evidence="10">
    <location>
        <begin position="358"/>
        <end position="439"/>
    </location>
</feature>
<comment type="similarity">
    <text evidence="2">Belongs to the PIAS family.</text>
</comment>
<feature type="region of interest" description="Disordered" evidence="9">
    <location>
        <begin position="154"/>
        <end position="176"/>
    </location>
</feature>
<evidence type="ECO:0000256" key="1">
    <source>
        <dbReference type="ARBA" id="ARBA00004718"/>
    </source>
</evidence>
<organism evidence="11 12">
    <name type="scientific">Macrostomum lignano</name>
    <dbReference type="NCBI Taxonomy" id="282301"/>
    <lineage>
        <taxon>Eukaryota</taxon>
        <taxon>Metazoa</taxon>
        <taxon>Spiralia</taxon>
        <taxon>Lophotrochozoa</taxon>
        <taxon>Platyhelminthes</taxon>
        <taxon>Rhabditophora</taxon>
        <taxon>Macrostomorpha</taxon>
        <taxon>Macrostomida</taxon>
        <taxon>Macrostomidae</taxon>
        <taxon>Macrostomum</taxon>
    </lineage>
</organism>
<reference evidence="12" key="1">
    <citation type="submission" date="2016-11" db="UniProtKB">
        <authorList>
            <consortium name="WormBaseParasite"/>
        </authorList>
    </citation>
    <scope>IDENTIFICATION</scope>
</reference>
<dbReference type="GO" id="GO:0000785">
    <property type="term" value="C:chromatin"/>
    <property type="evidence" value="ECO:0007669"/>
    <property type="project" value="TreeGrafter"/>
</dbReference>
<feature type="region of interest" description="Disordered" evidence="9">
    <location>
        <begin position="59"/>
        <end position="93"/>
    </location>
</feature>
<dbReference type="Pfam" id="PF02891">
    <property type="entry name" value="zf-MIZ"/>
    <property type="match status" value="1"/>
</dbReference>
<keyword evidence="11" id="KW-1185">Reference proteome</keyword>
<dbReference type="GO" id="GO:0003712">
    <property type="term" value="F:transcription coregulator activity"/>
    <property type="evidence" value="ECO:0007669"/>
    <property type="project" value="TreeGrafter"/>
</dbReference>
<evidence type="ECO:0000256" key="9">
    <source>
        <dbReference type="SAM" id="MobiDB-lite"/>
    </source>
</evidence>
<name>A0A1I8GKK6_9PLAT</name>
<dbReference type="GO" id="GO:0008270">
    <property type="term" value="F:zinc ion binding"/>
    <property type="evidence" value="ECO:0007669"/>
    <property type="project" value="UniProtKB-KW"/>
</dbReference>
<dbReference type="InterPro" id="IPR013083">
    <property type="entry name" value="Znf_RING/FYVE/PHD"/>
</dbReference>
<feature type="compositionally biased region" description="Pro residues" evidence="9">
    <location>
        <begin position="493"/>
        <end position="502"/>
    </location>
</feature>
<feature type="compositionally biased region" description="Low complexity" evidence="9">
    <location>
        <begin position="503"/>
        <end position="519"/>
    </location>
</feature>
<evidence type="ECO:0000256" key="4">
    <source>
        <dbReference type="ARBA" id="ARBA00022723"/>
    </source>
</evidence>
<keyword evidence="3" id="KW-0808">Transferase</keyword>
<keyword evidence="7" id="KW-0862">Zinc</keyword>
<accession>A0A1I8GKK6</accession>
<sequence length="519" mass="54603">SATINGRLQHSRVSSQIAGNNRQAPNRNAKRQQCCHCFDSSRTTNWQRGLSRRDADANANVQNAGSSSKEQPGSLTASNAFPKNGFANSVPTSNGGSFTHMKFPTVQQQRAAASVTAGGYRGSLASVPAGALRFQQPQAQAANTAPGVGISPGSGLSVRRRPSQPHAAVQATADSSSVGVSPVLRTAVQPHPLRDPLHQQHQAAHQLDVTPQPHPFFDHLEVVMPPTALVPSRINNRQQTAELTFSLSRQQAETVALNRYRLPGVGRQRTDYGVQVLLRCFKIGPGELPDCFPPGVSLAVNANQDQQAATALAGYCVTVSLARALTAQQLTQRVLELSPIPASGTRTKIVDMLGGSGGGDEVALTDLTASLRCPLTRSRIGIPARGRDCAHLQCFDASVFLTMNERKSSWRCPCCDRPLRLDDLRVDELFRDILAARAAADPVDTVRFLPDGGWVPAEAEQPGAAAATVESSNGDGGKVVVAFDLTEDGPAAPAAPAPPAAPAAPATQPTAPATPAAPT</sequence>
<evidence type="ECO:0000256" key="5">
    <source>
        <dbReference type="ARBA" id="ARBA00022771"/>
    </source>
</evidence>
<evidence type="ECO:0000256" key="2">
    <source>
        <dbReference type="ARBA" id="ARBA00005383"/>
    </source>
</evidence>
<dbReference type="UniPathway" id="UPA00886"/>
<dbReference type="Gene3D" id="3.30.40.10">
    <property type="entry name" value="Zinc/RING finger domain, C3HC4 (zinc finger)"/>
    <property type="match status" value="1"/>
</dbReference>
<dbReference type="Proteomes" id="UP000095280">
    <property type="component" value="Unplaced"/>
</dbReference>
<evidence type="ECO:0000256" key="3">
    <source>
        <dbReference type="ARBA" id="ARBA00022679"/>
    </source>
</evidence>
<dbReference type="WBParaSite" id="maker-uti_cns_0002321-snap-gene-0.4-mRNA-1">
    <property type="protein sequence ID" value="maker-uti_cns_0002321-snap-gene-0.4-mRNA-1"/>
    <property type="gene ID" value="maker-uti_cns_0002321-snap-gene-0.4"/>
</dbReference>
<dbReference type="GO" id="GO:0006357">
    <property type="term" value="P:regulation of transcription by RNA polymerase II"/>
    <property type="evidence" value="ECO:0007669"/>
    <property type="project" value="TreeGrafter"/>
</dbReference>
<proteinExistence type="inferred from homology"/>
<evidence type="ECO:0000256" key="7">
    <source>
        <dbReference type="ARBA" id="ARBA00022833"/>
    </source>
</evidence>
<evidence type="ECO:0000313" key="11">
    <source>
        <dbReference type="Proteomes" id="UP000095280"/>
    </source>
</evidence>
<dbReference type="InterPro" id="IPR038654">
    <property type="entry name" value="PINIT_sf"/>
</dbReference>
<dbReference type="Gene3D" id="2.60.120.780">
    <property type="entry name" value="PINIT domain"/>
    <property type="match status" value="1"/>
</dbReference>
<dbReference type="GO" id="GO:0016925">
    <property type="term" value="P:protein sumoylation"/>
    <property type="evidence" value="ECO:0007669"/>
    <property type="project" value="UniProtKB-UniPathway"/>
</dbReference>
<dbReference type="AlphaFoldDB" id="A0A1I8GKK6"/>
<evidence type="ECO:0000313" key="12">
    <source>
        <dbReference type="WBParaSite" id="maker-uti_cns_0002321-snap-gene-0.4-mRNA-1"/>
    </source>
</evidence>